<evidence type="ECO:0000256" key="2">
    <source>
        <dbReference type="ARBA" id="ARBA00022730"/>
    </source>
</evidence>
<comment type="similarity">
    <text evidence="1 6">Belongs to the universal ribosomal protein uL4 family.</text>
</comment>
<dbReference type="InterPro" id="IPR019970">
    <property type="entry name" value="Ribosomall_uL4-arc"/>
</dbReference>
<dbReference type="PROSITE" id="PS00939">
    <property type="entry name" value="RIBOSOMAL_L1E"/>
    <property type="match status" value="1"/>
</dbReference>
<comment type="subunit">
    <text evidence="6">Part of the 50S ribosomal subunit.</text>
</comment>
<keyword evidence="4 6" id="KW-0689">Ribosomal protein</keyword>
<organism evidence="7">
    <name type="scientific">Sulfurisphaera javensis</name>
    <dbReference type="NCBI Taxonomy" id="2049879"/>
    <lineage>
        <taxon>Archaea</taxon>
        <taxon>Thermoproteota</taxon>
        <taxon>Thermoprotei</taxon>
        <taxon>Sulfolobales</taxon>
        <taxon>Sulfolobaceae</taxon>
        <taxon>Sulfurisphaera</taxon>
    </lineage>
</organism>
<dbReference type="InterPro" id="IPR013000">
    <property type="entry name" value="Ribosomal_uL4_euk/arc_CS"/>
</dbReference>
<dbReference type="GO" id="GO:0019843">
    <property type="term" value="F:rRNA binding"/>
    <property type="evidence" value="ECO:0007669"/>
    <property type="project" value="UniProtKB-UniRule"/>
</dbReference>
<evidence type="ECO:0000256" key="6">
    <source>
        <dbReference type="HAMAP-Rule" id="MF_01328"/>
    </source>
</evidence>
<name>A0AAT9GRK7_9CREN</name>
<evidence type="ECO:0000256" key="1">
    <source>
        <dbReference type="ARBA" id="ARBA00010528"/>
    </source>
</evidence>
<reference evidence="7" key="1">
    <citation type="submission" date="2024-03" db="EMBL/GenBank/DDBJ databases">
        <title>Complete genome sequence of Sulfurisphaera javensis strain KD-1.</title>
        <authorList>
            <person name="Sakai H."/>
            <person name="Nur N."/>
            <person name="Suwanto A."/>
            <person name="Kurosawa N."/>
        </authorList>
    </citation>
    <scope>NUCLEOTIDE SEQUENCE</scope>
    <source>
        <strain evidence="7">KD-1</strain>
    </source>
</reference>
<comment type="function">
    <text evidence="6">One of the primary rRNA binding proteins, this protein initially binds near the 5'-end of the 23S rRNA. It is important during the early stages of 50S assembly. It makes multiple contacts with different domains of the 23S rRNA in the assembled 50S subunit and ribosome.</text>
</comment>
<dbReference type="InterPro" id="IPR002136">
    <property type="entry name" value="Ribosomal_uL4"/>
</dbReference>
<dbReference type="AlphaFoldDB" id="A0AAT9GRK7"/>
<dbReference type="Pfam" id="PF00573">
    <property type="entry name" value="Ribosomal_L4"/>
    <property type="match status" value="1"/>
</dbReference>
<proteinExistence type="inferred from homology"/>
<evidence type="ECO:0000256" key="5">
    <source>
        <dbReference type="ARBA" id="ARBA00023274"/>
    </source>
</evidence>
<comment type="function">
    <text evidence="6">Forms part of the polypeptide exit tunnel.</text>
</comment>
<dbReference type="GO" id="GO:0003735">
    <property type="term" value="F:structural constituent of ribosome"/>
    <property type="evidence" value="ECO:0007669"/>
    <property type="project" value="InterPro"/>
</dbReference>
<dbReference type="GeneID" id="92354386"/>
<dbReference type="PANTHER" id="PTHR19431">
    <property type="entry name" value="60S RIBOSOMAL PROTEIN L4"/>
    <property type="match status" value="1"/>
</dbReference>
<dbReference type="KEGG" id="sjv:SJAV_14310"/>
<dbReference type="InterPro" id="IPR045240">
    <property type="entry name" value="Ribosomal_uL4_euk/arch"/>
</dbReference>
<keyword evidence="2 6" id="KW-0699">rRNA-binding</keyword>
<gene>
    <name evidence="7" type="primary">rpl4p</name>
    <name evidence="6" type="synonym">rpl4</name>
    <name evidence="7" type="ORF">SJAV_14310</name>
</gene>
<dbReference type="EMBL" id="AP031322">
    <property type="protein sequence ID" value="BFH73487.1"/>
    <property type="molecule type" value="Genomic_DNA"/>
</dbReference>
<sequence>MYLELQAKKTQVFDLKGNKIEEIELPIFFSYPVRKDLIRRAFLSEFTKSLQPKGRDPMAGKRTSAVSFGINLGLARVPRVKTTGEAALAPNTVGGRLAFPPKVEKRLEEEINKKEKRLAIISALSATTDINLVKSRGHVFSAETLPIIVSDDIVKISKSSDILETLESLKVSEDIERVKEKTKIRSGKGKMRGRRYKEPKGPLIVIHEYDPQFIKASSNLAGVDTILAKDLSVIHLAPGGHPGRLTIYTKSAIDVLRKRFDGRLVL</sequence>
<protein>
    <recommendedName>
        <fullName evidence="6">Large ribosomal subunit protein uL4</fullName>
    </recommendedName>
</protein>
<dbReference type="Gene3D" id="3.40.1370.10">
    <property type="match status" value="1"/>
</dbReference>
<dbReference type="HAMAP" id="MF_01328_A">
    <property type="entry name" value="Ribosomal_uL4_A"/>
    <property type="match status" value="1"/>
</dbReference>
<dbReference type="GO" id="GO:1990904">
    <property type="term" value="C:ribonucleoprotein complex"/>
    <property type="evidence" value="ECO:0007669"/>
    <property type="project" value="UniProtKB-KW"/>
</dbReference>
<accession>A0AAT9GRK7</accession>
<evidence type="ECO:0000256" key="3">
    <source>
        <dbReference type="ARBA" id="ARBA00022884"/>
    </source>
</evidence>
<dbReference type="GO" id="GO:0006412">
    <property type="term" value="P:translation"/>
    <property type="evidence" value="ECO:0007669"/>
    <property type="project" value="UniProtKB-UniRule"/>
</dbReference>
<dbReference type="SUPFAM" id="SSF52166">
    <property type="entry name" value="Ribosomal protein L4"/>
    <property type="match status" value="1"/>
</dbReference>
<dbReference type="GO" id="GO:0005840">
    <property type="term" value="C:ribosome"/>
    <property type="evidence" value="ECO:0007669"/>
    <property type="project" value="UniProtKB-KW"/>
</dbReference>
<keyword evidence="5 6" id="KW-0687">Ribonucleoprotein</keyword>
<dbReference type="NCBIfam" id="TIGR03672">
    <property type="entry name" value="rpl4p_arch"/>
    <property type="match status" value="1"/>
</dbReference>
<evidence type="ECO:0000313" key="7">
    <source>
        <dbReference type="EMBL" id="BFH73487.1"/>
    </source>
</evidence>
<evidence type="ECO:0000256" key="4">
    <source>
        <dbReference type="ARBA" id="ARBA00022980"/>
    </source>
</evidence>
<keyword evidence="3 6" id="KW-0694">RNA-binding</keyword>
<dbReference type="RefSeq" id="WP_369609074.1">
    <property type="nucleotide sequence ID" value="NZ_AP031322.1"/>
</dbReference>
<dbReference type="InterPro" id="IPR023574">
    <property type="entry name" value="Ribosomal_uL4_dom_sf"/>
</dbReference>